<feature type="region of interest" description="Disordered" evidence="1">
    <location>
        <begin position="79"/>
        <end position="98"/>
    </location>
</feature>
<keyword evidence="2" id="KW-0812">Transmembrane</keyword>
<sequence>MLPGGGGAAGAGAAGALARVLLRHRGARRALRRALGGGLLRSGRARVLGDAGAAEPLQRLTKGASAGVRRLAVPRRFLVPAQREPLSRSPGGGPTGRS</sequence>
<gene>
    <name evidence="3" type="ORF">GCM10025783_02550</name>
</gene>
<feature type="transmembrane region" description="Helical" evidence="2">
    <location>
        <begin position="6"/>
        <end position="22"/>
    </location>
</feature>
<protein>
    <submittedName>
        <fullName evidence="3">Uncharacterized protein</fullName>
    </submittedName>
</protein>
<keyword evidence="2" id="KW-1133">Transmembrane helix</keyword>
<accession>A0ABP8YR95</accession>
<reference evidence="4" key="1">
    <citation type="journal article" date="2019" name="Int. J. Syst. Evol. Microbiol.">
        <title>The Global Catalogue of Microorganisms (GCM) 10K type strain sequencing project: providing services to taxonomists for standard genome sequencing and annotation.</title>
        <authorList>
            <consortium name="The Broad Institute Genomics Platform"/>
            <consortium name="The Broad Institute Genome Sequencing Center for Infectious Disease"/>
            <person name="Wu L."/>
            <person name="Ma J."/>
        </authorList>
    </citation>
    <scope>NUCLEOTIDE SEQUENCE [LARGE SCALE GENOMIC DNA]</scope>
    <source>
        <strain evidence="4">JCM 19015</strain>
    </source>
</reference>
<evidence type="ECO:0000313" key="4">
    <source>
        <dbReference type="Proteomes" id="UP001500121"/>
    </source>
</evidence>
<organism evidence="3 4">
    <name type="scientific">Amnibacterium soli</name>
    <dbReference type="NCBI Taxonomy" id="1282736"/>
    <lineage>
        <taxon>Bacteria</taxon>
        <taxon>Bacillati</taxon>
        <taxon>Actinomycetota</taxon>
        <taxon>Actinomycetes</taxon>
        <taxon>Micrococcales</taxon>
        <taxon>Microbacteriaceae</taxon>
        <taxon>Amnibacterium</taxon>
    </lineage>
</organism>
<proteinExistence type="predicted"/>
<keyword evidence="4" id="KW-1185">Reference proteome</keyword>
<evidence type="ECO:0000256" key="2">
    <source>
        <dbReference type="SAM" id="Phobius"/>
    </source>
</evidence>
<comment type="caution">
    <text evidence="3">The sequence shown here is derived from an EMBL/GenBank/DDBJ whole genome shotgun (WGS) entry which is preliminary data.</text>
</comment>
<dbReference type="Proteomes" id="UP001500121">
    <property type="component" value="Unassembled WGS sequence"/>
</dbReference>
<keyword evidence="2" id="KW-0472">Membrane</keyword>
<evidence type="ECO:0000313" key="3">
    <source>
        <dbReference type="EMBL" id="GAA4735996.1"/>
    </source>
</evidence>
<evidence type="ECO:0000256" key="1">
    <source>
        <dbReference type="SAM" id="MobiDB-lite"/>
    </source>
</evidence>
<name>A0ABP8YR95_9MICO</name>
<dbReference type="EMBL" id="BAABLP010000001">
    <property type="protein sequence ID" value="GAA4735996.1"/>
    <property type="molecule type" value="Genomic_DNA"/>
</dbReference>